<reference evidence="1" key="1">
    <citation type="submission" date="2020-05" db="EMBL/GenBank/DDBJ databases">
        <title>WGS assembly of Panicum virgatum.</title>
        <authorList>
            <person name="Lovell J.T."/>
            <person name="Jenkins J."/>
            <person name="Shu S."/>
            <person name="Juenger T.E."/>
            <person name="Schmutz J."/>
        </authorList>
    </citation>
    <scope>NUCLEOTIDE SEQUENCE</scope>
    <source>
        <strain evidence="1">AP13</strain>
    </source>
</reference>
<dbReference type="AlphaFoldDB" id="A0A8T0RL28"/>
<evidence type="ECO:0000313" key="2">
    <source>
        <dbReference type="Proteomes" id="UP000823388"/>
    </source>
</evidence>
<keyword evidence="2" id="KW-1185">Reference proteome</keyword>
<sequence length="77" mass="8601">MSIGILPWRRSFLDRQIDHIPHKMIARSFSPQVPSASNSTAHESGFTEPEPELPCICALRECMKRSLFTSPTSITSA</sequence>
<dbReference type="EMBL" id="CM029046">
    <property type="protein sequence ID" value="KAG2586931.1"/>
    <property type="molecule type" value="Genomic_DNA"/>
</dbReference>
<organism evidence="1 2">
    <name type="scientific">Panicum virgatum</name>
    <name type="common">Blackwell switchgrass</name>
    <dbReference type="NCBI Taxonomy" id="38727"/>
    <lineage>
        <taxon>Eukaryota</taxon>
        <taxon>Viridiplantae</taxon>
        <taxon>Streptophyta</taxon>
        <taxon>Embryophyta</taxon>
        <taxon>Tracheophyta</taxon>
        <taxon>Spermatophyta</taxon>
        <taxon>Magnoliopsida</taxon>
        <taxon>Liliopsida</taxon>
        <taxon>Poales</taxon>
        <taxon>Poaceae</taxon>
        <taxon>PACMAD clade</taxon>
        <taxon>Panicoideae</taxon>
        <taxon>Panicodae</taxon>
        <taxon>Paniceae</taxon>
        <taxon>Panicinae</taxon>
        <taxon>Panicum</taxon>
        <taxon>Panicum sect. Hiantes</taxon>
    </lineage>
</organism>
<evidence type="ECO:0000313" key="1">
    <source>
        <dbReference type="EMBL" id="KAG2586931.1"/>
    </source>
</evidence>
<name>A0A8T0RL28_PANVG</name>
<protein>
    <submittedName>
        <fullName evidence="1">Uncharacterized protein</fullName>
    </submittedName>
</protein>
<dbReference type="Proteomes" id="UP000823388">
    <property type="component" value="Chromosome 5N"/>
</dbReference>
<proteinExistence type="predicted"/>
<comment type="caution">
    <text evidence="1">The sequence shown here is derived from an EMBL/GenBank/DDBJ whole genome shotgun (WGS) entry which is preliminary data.</text>
</comment>
<gene>
    <name evidence="1" type="ORF">PVAP13_5NG107281</name>
</gene>
<accession>A0A8T0RL28</accession>